<dbReference type="InterPro" id="IPR051675">
    <property type="entry name" value="Endo/Exo/Phosphatase_dom_1"/>
</dbReference>
<dbReference type="Pfam" id="PF12836">
    <property type="entry name" value="HHH_3"/>
    <property type="match status" value="1"/>
</dbReference>
<dbReference type="EMBL" id="JAVREQ010000001">
    <property type="protein sequence ID" value="MDT0377501.1"/>
    <property type="molecule type" value="Genomic_DNA"/>
</dbReference>
<dbReference type="InterPro" id="IPR019554">
    <property type="entry name" value="Soluble_ligand-bd"/>
</dbReference>
<gene>
    <name evidence="4" type="ORF">RM572_01760</name>
</gene>
<feature type="compositionally biased region" description="Low complexity" evidence="1">
    <location>
        <begin position="85"/>
        <end position="120"/>
    </location>
</feature>
<keyword evidence="2" id="KW-0812">Transmembrane</keyword>
<dbReference type="Proteomes" id="UP001183414">
    <property type="component" value="Unassembled WGS sequence"/>
</dbReference>
<keyword evidence="5" id="KW-1185">Reference proteome</keyword>
<name>A0ABU2NKI2_9ACTN</name>
<feature type="transmembrane region" description="Helical" evidence="2">
    <location>
        <begin position="226"/>
        <end position="245"/>
    </location>
</feature>
<dbReference type="InterPro" id="IPR010994">
    <property type="entry name" value="RuvA_2-like"/>
</dbReference>
<sequence length="430" mass="43791">MTTRSRHDSRGPGRGGRHRSRAGGRSGPPHPTDLSVRRRADTLLSPIGGRSLPEVPSPRKPPDDAPPPPWPARSRACRGARVVRRATTATSTPPGNGAAALAPPLPRPVAIAVARAAVAAARERGRAPEPPARPDAAPPVAPDAGQRAPEAGPHTTDAGPHTPEAGPHTTDADPPTRRAAPDRSGADDPEVPAAVSPSFAGRLREALLERLPLWVQLRCAVEPKTLAALGLVLLVALGFAVHHFLSGRPQTVAAPRAAAAAEPLPPPSASPDGASSGVGGPVVVDVVGDVREPGVHRLPRGSRVADALKAAGGVRPGTDPKQLGGLNQARRLVDGEQILVGEPAARAVGGPVPAPAAGVPPGAGATPARISLSSATTEQLETLPGVGPVLAGHIVDYRTEHGGFTSIDQLREVDGIGPARFADLRPRVGP</sequence>
<dbReference type="SUPFAM" id="SSF47781">
    <property type="entry name" value="RuvA domain 2-like"/>
    <property type="match status" value="1"/>
</dbReference>
<keyword evidence="2" id="KW-0472">Membrane</keyword>
<dbReference type="RefSeq" id="WP_311671471.1">
    <property type="nucleotide sequence ID" value="NZ_JAVREQ010000001.1"/>
</dbReference>
<keyword evidence="2" id="KW-1133">Transmembrane helix</keyword>
<dbReference type="GO" id="GO:0003677">
    <property type="term" value="F:DNA binding"/>
    <property type="evidence" value="ECO:0007669"/>
    <property type="project" value="UniProtKB-KW"/>
</dbReference>
<reference evidence="5" key="1">
    <citation type="submission" date="2023-07" db="EMBL/GenBank/DDBJ databases">
        <title>30 novel species of actinomycetes from the DSMZ collection.</title>
        <authorList>
            <person name="Nouioui I."/>
        </authorList>
    </citation>
    <scope>NUCLEOTIDE SEQUENCE [LARGE SCALE GENOMIC DNA]</scope>
    <source>
        <strain evidence="5">DSM 42041</strain>
    </source>
</reference>
<proteinExistence type="predicted"/>
<feature type="compositionally biased region" description="Basic and acidic residues" evidence="1">
    <location>
        <begin position="170"/>
        <end position="186"/>
    </location>
</feature>
<evidence type="ECO:0000259" key="3">
    <source>
        <dbReference type="Pfam" id="PF10531"/>
    </source>
</evidence>
<dbReference type="Pfam" id="PF10531">
    <property type="entry name" value="SLBB"/>
    <property type="match status" value="1"/>
</dbReference>
<feature type="compositionally biased region" description="Basic and acidic residues" evidence="1">
    <location>
        <begin position="1"/>
        <end position="11"/>
    </location>
</feature>
<feature type="domain" description="Soluble ligand binding" evidence="3">
    <location>
        <begin position="283"/>
        <end position="337"/>
    </location>
</feature>
<dbReference type="Gene3D" id="1.10.150.320">
    <property type="entry name" value="Photosystem II 12 kDa extrinsic protein"/>
    <property type="match status" value="1"/>
</dbReference>
<feature type="region of interest" description="Disordered" evidence="1">
    <location>
        <begin position="1"/>
        <end position="194"/>
    </location>
</feature>
<feature type="region of interest" description="Disordered" evidence="1">
    <location>
        <begin position="256"/>
        <end position="277"/>
    </location>
</feature>
<accession>A0ABU2NKI2</accession>
<feature type="compositionally biased region" description="Pro residues" evidence="1">
    <location>
        <begin position="55"/>
        <end position="71"/>
    </location>
</feature>
<protein>
    <submittedName>
        <fullName evidence="4">ComEA family DNA-binding protein</fullName>
    </submittedName>
</protein>
<evidence type="ECO:0000256" key="2">
    <source>
        <dbReference type="SAM" id="Phobius"/>
    </source>
</evidence>
<keyword evidence="4" id="KW-0238">DNA-binding</keyword>
<evidence type="ECO:0000313" key="5">
    <source>
        <dbReference type="Proteomes" id="UP001183414"/>
    </source>
</evidence>
<feature type="compositionally biased region" description="Basic residues" evidence="1">
    <location>
        <begin position="75"/>
        <end position="84"/>
    </location>
</feature>
<dbReference type="PANTHER" id="PTHR21180:SF32">
    <property type="entry name" value="ENDONUCLEASE_EXONUCLEASE_PHOSPHATASE FAMILY DOMAIN-CONTAINING PROTEIN 1"/>
    <property type="match status" value="1"/>
</dbReference>
<evidence type="ECO:0000256" key="1">
    <source>
        <dbReference type="SAM" id="MobiDB-lite"/>
    </source>
</evidence>
<feature type="compositionally biased region" description="Pro residues" evidence="1">
    <location>
        <begin position="128"/>
        <end position="141"/>
    </location>
</feature>
<dbReference type="PANTHER" id="PTHR21180">
    <property type="entry name" value="ENDONUCLEASE/EXONUCLEASE/PHOSPHATASE FAMILY DOMAIN-CONTAINING PROTEIN 1"/>
    <property type="match status" value="1"/>
</dbReference>
<comment type="caution">
    <text evidence="4">The sequence shown here is derived from an EMBL/GenBank/DDBJ whole genome shotgun (WGS) entry which is preliminary data.</text>
</comment>
<evidence type="ECO:0000313" key="4">
    <source>
        <dbReference type="EMBL" id="MDT0377501.1"/>
    </source>
</evidence>
<organism evidence="4 5">
    <name type="scientific">Streptomyces hazeniae</name>
    <dbReference type="NCBI Taxonomy" id="3075538"/>
    <lineage>
        <taxon>Bacteria</taxon>
        <taxon>Bacillati</taxon>
        <taxon>Actinomycetota</taxon>
        <taxon>Actinomycetes</taxon>
        <taxon>Kitasatosporales</taxon>
        <taxon>Streptomycetaceae</taxon>
        <taxon>Streptomyces</taxon>
    </lineage>
</organism>